<protein>
    <submittedName>
        <fullName evidence="1">Uncharacterized protein</fullName>
    </submittedName>
</protein>
<organism evidence="1">
    <name type="scientific">marine sediment metagenome</name>
    <dbReference type="NCBI Taxonomy" id="412755"/>
    <lineage>
        <taxon>unclassified sequences</taxon>
        <taxon>metagenomes</taxon>
        <taxon>ecological metagenomes</taxon>
    </lineage>
</organism>
<sequence>MLIKGLDECVICFEKIKNSSNTYKPNFSIGRVCEKCNLVFSPEQIEVITHIFNTVRGIFEVTEDDNIIVKDVLFDNQSELKLHNKETFTIQSIFQKILLRAQVYSLKLNTFFLTNYQYSKEILKHPNCVICHKPITSHLNNGDPKSNKDNICEYCKLQFSEGEFLTMTSLFKKYGGFFNKLDSQKLSLKQILENLLSEIRNENDFSRMIELNEIALHHGLLLLKNKIYF</sequence>
<reference evidence="1" key="1">
    <citation type="journal article" date="2015" name="Nature">
        <title>Complex archaea that bridge the gap between prokaryotes and eukaryotes.</title>
        <authorList>
            <person name="Spang A."/>
            <person name="Saw J.H."/>
            <person name="Jorgensen S.L."/>
            <person name="Zaremba-Niedzwiedzka K."/>
            <person name="Martijn J."/>
            <person name="Lind A.E."/>
            <person name="van Eijk R."/>
            <person name="Schleper C."/>
            <person name="Guy L."/>
            <person name="Ettema T.J."/>
        </authorList>
    </citation>
    <scope>NUCLEOTIDE SEQUENCE</scope>
</reference>
<proteinExistence type="predicted"/>
<dbReference type="EMBL" id="LAZR01003219">
    <property type="protein sequence ID" value="KKN20669.1"/>
    <property type="molecule type" value="Genomic_DNA"/>
</dbReference>
<dbReference type="AlphaFoldDB" id="A0A0F9NRW4"/>
<evidence type="ECO:0000313" key="1">
    <source>
        <dbReference type="EMBL" id="KKN20669.1"/>
    </source>
</evidence>
<accession>A0A0F9NRW4</accession>
<gene>
    <name evidence="1" type="ORF">LCGC14_0933190</name>
</gene>
<comment type="caution">
    <text evidence="1">The sequence shown here is derived from an EMBL/GenBank/DDBJ whole genome shotgun (WGS) entry which is preliminary data.</text>
</comment>
<name>A0A0F9NRW4_9ZZZZ</name>